<dbReference type="InterPro" id="IPR000961">
    <property type="entry name" value="AGC-kinase_C"/>
</dbReference>
<keyword evidence="8 19" id="KW-0547">Nucleotide-binding</keyword>
<dbReference type="PRINTS" id="PR00008">
    <property type="entry name" value="DAGPEDOMAIN"/>
</dbReference>
<dbReference type="GO" id="GO:0005524">
    <property type="term" value="F:ATP binding"/>
    <property type="evidence" value="ECO:0007669"/>
    <property type="project" value="UniProtKB-UniRule"/>
</dbReference>
<feature type="binding site" evidence="18">
    <location>
        <position position="263"/>
    </location>
    <ligand>
        <name>Ca(2+)</name>
        <dbReference type="ChEBI" id="CHEBI:29108"/>
        <label>1</label>
    </ligand>
</feature>
<feature type="binding site" evidence="18">
    <location>
        <position position="267"/>
    </location>
    <ligand>
        <name>Ca(2+)</name>
        <dbReference type="ChEBI" id="CHEBI:29108"/>
        <label>1</label>
    </ligand>
</feature>
<dbReference type="InterPro" id="IPR020454">
    <property type="entry name" value="DAG/PE-bd"/>
</dbReference>
<evidence type="ECO:0000256" key="20">
    <source>
        <dbReference type="SAM" id="MobiDB-lite"/>
    </source>
</evidence>
<dbReference type="SMART" id="SM00109">
    <property type="entry name" value="C1"/>
    <property type="match status" value="1"/>
</dbReference>
<feature type="active site" description="Proton acceptor" evidence="15">
    <location>
        <position position="474"/>
    </location>
</feature>
<dbReference type="PROSITE" id="PS00479">
    <property type="entry name" value="ZF_DAG_PE_1"/>
    <property type="match status" value="1"/>
</dbReference>
<feature type="non-terminal residue" evidence="25">
    <location>
        <position position="1"/>
    </location>
</feature>
<evidence type="ECO:0000256" key="15">
    <source>
        <dbReference type="PIRSR" id="PIRSR000550-1"/>
    </source>
</evidence>
<comment type="similarity">
    <text evidence="1">Belongs to the protein kinase superfamily. AGC Ser/Thr protein kinase family. PKC subfamily.</text>
</comment>
<feature type="binding site" evidence="18">
    <location>
        <position position="266"/>
    </location>
    <ligand>
        <name>Ca(2+)</name>
        <dbReference type="ChEBI" id="CHEBI:29108"/>
        <label>1</label>
    </ligand>
</feature>
<dbReference type="CDD" id="cd04026">
    <property type="entry name" value="C2_PKC_alpha_gamma"/>
    <property type="match status" value="1"/>
</dbReference>
<dbReference type="InterPro" id="IPR000008">
    <property type="entry name" value="C2_dom"/>
</dbReference>
<dbReference type="Proteomes" id="UP000078046">
    <property type="component" value="Unassembled WGS sequence"/>
</dbReference>
<evidence type="ECO:0000256" key="6">
    <source>
        <dbReference type="ARBA" id="ARBA00022723"/>
    </source>
</evidence>
<dbReference type="SUPFAM" id="SSF57889">
    <property type="entry name" value="Cysteine-rich domain"/>
    <property type="match status" value="1"/>
</dbReference>
<evidence type="ECO:0000313" key="26">
    <source>
        <dbReference type="Proteomes" id="UP000078046"/>
    </source>
</evidence>
<keyword evidence="3" id="KW-0723">Serine/threonine-protein kinase</keyword>
<organism evidence="25 26">
    <name type="scientific">Intoshia linei</name>
    <dbReference type="NCBI Taxonomy" id="1819745"/>
    <lineage>
        <taxon>Eukaryota</taxon>
        <taxon>Metazoa</taxon>
        <taxon>Spiralia</taxon>
        <taxon>Lophotrochozoa</taxon>
        <taxon>Mesozoa</taxon>
        <taxon>Orthonectida</taxon>
        <taxon>Rhopaluridae</taxon>
        <taxon>Intoshia</taxon>
    </lineage>
</organism>
<dbReference type="SMART" id="SM00133">
    <property type="entry name" value="S_TK_X"/>
    <property type="match status" value="1"/>
</dbReference>
<feature type="domain" description="AGC-kinase C-terminal" evidence="24">
    <location>
        <begin position="610"/>
        <end position="688"/>
    </location>
</feature>
<feature type="binding site" evidence="17 19">
    <location>
        <position position="379"/>
    </location>
    <ligand>
        <name>ATP</name>
        <dbReference type="ChEBI" id="CHEBI:30616"/>
    </ligand>
</feature>
<evidence type="ECO:0000256" key="5">
    <source>
        <dbReference type="ARBA" id="ARBA00022679"/>
    </source>
</evidence>
<keyword evidence="11" id="KW-0862">Zinc</keyword>
<dbReference type="InterPro" id="IPR002219">
    <property type="entry name" value="PKC_DAG/PE"/>
</dbReference>
<feature type="binding site" evidence="18">
    <location>
        <position position="269"/>
    </location>
    <ligand>
        <name>Ca(2+)</name>
        <dbReference type="ChEBI" id="CHEBI:29108"/>
        <label>1</label>
    </ligand>
</feature>
<evidence type="ECO:0000256" key="14">
    <source>
        <dbReference type="ARBA" id="ARBA00056408"/>
    </source>
</evidence>
<reference evidence="25 26" key="1">
    <citation type="submission" date="2016-04" db="EMBL/GenBank/DDBJ databases">
        <title>The genome of Intoshia linei affirms orthonectids as highly simplified spiralians.</title>
        <authorList>
            <person name="Mikhailov K.V."/>
            <person name="Slusarev G.S."/>
            <person name="Nikitin M.A."/>
            <person name="Logacheva M.D."/>
            <person name="Penin A."/>
            <person name="Aleoshin V."/>
            <person name="Panchin Y.V."/>
        </authorList>
    </citation>
    <scope>NUCLEOTIDE SEQUENCE [LARGE SCALE GENOMIC DNA]</scope>
    <source>
        <strain evidence="25">Intl2013</strain>
        <tissue evidence="25">Whole animal</tissue>
    </source>
</reference>
<evidence type="ECO:0000256" key="11">
    <source>
        <dbReference type="ARBA" id="ARBA00022833"/>
    </source>
</evidence>
<keyword evidence="10" id="KW-0418">Kinase</keyword>
<feature type="domain" description="Phorbol-ester/DAG-type" evidence="23">
    <location>
        <begin position="115"/>
        <end position="165"/>
    </location>
</feature>
<dbReference type="SMART" id="SM00239">
    <property type="entry name" value="C2"/>
    <property type="match status" value="1"/>
</dbReference>
<proteinExistence type="inferred from homology"/>
<evidence type="ECO:0000256" key="9">
    <source>
        <dbReference type="ARBA" id="ARBA00022771"/>
    </source>
</evidence>
<dbReference type="SMART" id="SM00220">
    <property type="entry name" value="S_TKc"/>
    <property type="match status" value="1"/>
</dbReference>
<dbReference type="PROSITE" id="PS51285">
    <property type="entry name" value="AGC_KINASE_CTER"/>
    <property type="match status" value="1"/>
</dbReference>
<comment type="function">
    <text evidence="14">PKC is activated by diacylglycerol which in turn phosphorylates a range of cellular proteins. PKC also serves as the receptor for phorbol esters, a class of tumor promoters.</text>
</comment>
<keyword evidence="6 18" id="KW-0479">Metal-binding</keyword>
<dbReference type="Pfam" id="PF00069">
    <property type="entry name" value="Pkinase"/>
    <property type="match status" value="1"/>
</dbReference>
<feature type="domain" description="C2" evidence="21">
    <location>
        <begin position="172"/>
        <end position="290"/>
    </location>
</feature>
<dbReference type="CDD" id="cd20836">
    <property type="entry name" value="C1_cPKC_rpt2"/>
    <property type="match status" value="1"/>
</dbReference>
<dbReference type="Pfam" id="PF00168">
    <property type="entry name" value="C2"/>
    <property type="match status" value="1"/>
</dbReference>
<name>A0A177B449_9BILA</name>
<dbReference type="InterPro" id="IPR000719">
    <property type="entry name" value="Prot_kinase_dom"/>
</dbReference>
<keyword evidence="7" id="KW-0677">Repeat</keyword>
<evidence type="ECO:0000256" key="17">
    <source>
        <dbReference type="PIRSR" id="PIRSR000550-3"/>
    </source>
</evidence>
<keyword evidence="12 18" id="KW-0106">Calcium</keyword>
<dbReference type="OrthoDB" id="63267at2759"/>
<dbReference type="EC" id="2.7.11.13" evidence="2"/>
<evidence type="ECO:0000256" key="4">
    <source>
        <dbReference type="ARBA" id="ARBA00022553"/>
    </source>
</evidence>
<feature type="binding site" evidence="18">
    <location>
        <position position="261"/>
    </location>
    <ligand>
        <name>Ca(2+)</name>
        <dbReference type="ChEBI" id="CHEBI:29108"/>
        <label>1</label>
    </ligand>
</feature>
<dbReference type="FunFam" id="1.10.510.10:FF:000023">
    <property type="entry name" value="Protein kinase C"/>
    <property type="match status" value="1"/>
</dbReference>
<dbReference type="InterPro" id="IPR035892">
    <property type="entry name" value="C2_domain_sf"/>
</dbReference>
<keyword evidence="26" id="KW-1185">Reference proteome</keyword>
<evidence type="ECO:0000313" key="25">
    <source>
        <dbReference type="EMBL" id="OAF68393.1"/>
    </source>
</evidence>
<gene>
    <name evidence="25" type="ORF">A3Q56_03828</name>
</gene>
<accession>A0A177B449</accession>
<sequence length="734" mass="84887">IFLNSMESTGVDLTEESTENDTNPKIGIDDSRLSELQNRQKLNEKHTYIRNMMSDKKENNVLRRGALRHKNIQIVKNHHFSPLCGLVVHKRCHEFVTFQCPGVEKQTSNETDAYKHKFKIHTYSSPTFCDHCGSLLYGLLHQGLQCEVCSFNTHKRCKLNVPSLCGIDFTEKRGRIKIRIILQDDILTIEIFEAKNLIPMDPNGMADPYVKIKVIPCDSISKMKTKIIKKTLNPQWNEKFKLRLNRKNGDFSKRIWINIWDWDFTSRNDFMGSLSFGISELDKQSPDGWFKLLNEEEGQFYNIPCITEEDEQTMIKNLQISIDKSLNMEKYSETKPILPSKVNTLKPNDFNFLSVLGKGSFGKVLLAERKRTKEIFAIKILKKDVIIQDDDIECAMIEKRILAIQNKPSFLVNLYACFQTNDRLYYVMEFVNGGDLMHKIQIEGRFKEPIAVFYIAEVVIALFFLHSRGIIYRDLKLDNIMLDCEGHVKLTDFGMCKENITDSNTTTTFCGTPDYIAPEIILYQPYNKSVDFWSLGVLIYEMLTGMAPFEGDDEDDLFYHISNNNVTYHQKFMSKEAISICKALLVRNPSKRLGCTPDGERRLKENFFFRRLDWIKIENKEVQPPFKPDVPKISSIKDVDITNLQVDNYAKNLSVQNTPNDEDINKLLQGNEFKGFSYSRLDFFTTNVTNNFDDEFTQATVELSPTGDPLLLMDLDQSNFKSFSYVNPSFSVEI</sequence>
<dbReference type="Gene3D" id="2.60.40.150">
    <property type="entry name" value="C2 domain"/>
    <property type="match status" value="1"/>
</dbReference>
<dbReference type="Pfam" id="PF00130">
    <property type="entry name" value="C1_1"/>
    <property type="match status" value="1"/>
</dbReference>
<evidence type="ECO:0000259" key="21">
    <source>
        <dbReference type="PROSITE" id="PS50004"/>
    </source>
</evidence>
<dbReference type="GO" id="GO:0004697">
    <property type="term" value="F:diacylglycerol-dependent serine/threonine kinase activity"/>
    <property type="evidence" value="ECO:0007669"/>
    <property type="project" value="UniProtKB-EC"/>
</dbReference>
<dbReference type="PROSITE" id="PS00108">
    <property type="entry name" value="PROTEIN_KINASE_ST"/>
    <property type="match status" value="1"/>
</dbReference>
<dbReference type="PROSITE" id="PS50081">
    <property type="entry name" value="ZF_DAG_PE_2"/>
    <property type="match status" value="1"/>
</dbReference>
<dbReference type="PROSITE" id="PS50004">
    <property type="entry name" value="C2"/>
    <property type="match status" value="1"/>
</dbReference>
<protein>
    <recommendedName>
        <fullName evidence="2">protein kinase C</fullName>
        <ecNumber evidence="2">2.7.11.13</ecNumber>
    </recommendedName>
</protein>
<comment type="caution">
    <text evidence="25">The sequence shown here is derived from an EMBL/GenBank/DDBJ whole genome shotgun (WGS) entry which is preliminary data.</text>
</comment>
<dbReference type="Gene3D" id="3.30.200.20">
    <property type="entry name" value="Phosphorylase Kinase, domain 1"/>
    <property type="match status" value="1"/>
</dbReference>
<evidence type="ECO:0000256" key="18">
    <source>
        <dbReference type="PIRSR" id="PIRSR000550-4"/>
    </source>
</evidence>
<evidence type="ECO:0000256" key="13">
    <source>
        <dbReference type="ARBA" id="ARBA00022840"/>
    </source>
</evidence>
<keyword evidence="5" id="KW-0808">Transferase</keyword>
<dbReference type="Gene3D" id="3.30.60.20">
    <property type="match status" value="2"/>
</dbReference>
<dbReference type="InterPro" id="IPR011009">
    <property type="entry name" value="Kinase-like_dom_sf"/>
</dbReference>
<feature type="domain" description="Protein kinase" evidence="22">
    <location>
        <begin position="350"/>
        <end position="608"/>
    </location>
</feature>
<dbReference type="InterPro" id="IPR014375">
    <property type="entry name" value="Protein_kinase_C_a/b/g"/>
</dbReference>
<feature type="binding site" evidence="18">
    <location>
        <position position="200"/>
    </location>
    <ligand>
        <name>Ca(2+)</name>
        <dbReference type="ChEBI" id="CHEBI:29108"/>
        <label>1</label>
    </ligand>
</feature>
<dbReference type="GO" id="GO:0008270">
    <property type="term" value="F:zinc ion binding"/>
    <property type="evidence" value="ECO:0007669"/>
    <property type="project" value="UniProtKB-KW"/>
</dbReference>
<evidence type="ECO:0000256" key="7">
    <source>
        <dbReference type="ARBA" id="ARBA00022737"/>
    </source>
</evidence>
<evidence type="ECO:0000259" key="23">
    <source>
        <dbReference type="PROSITE" id="PS50081"/>
    </source>
</evidence>
<evidence type="ECO:0000256" key="2">
    <source>
        <dbReference type="ARBA" id="ARBA00012429"/>
    </source>
</evidence>
<feature type="binding site" evidence="18">
    <location>
        <position position="201"/>
    </location>
    <ligand>
        <name>Ca(2+)</name>
        <dbReference type="ChEBI" id="CHEBI:29108"/>
        <label>1</label>
    </ligand>
</feature>
<feature type="binding site" evidence="16">
    <location>
        <position position="209"/>
    </location>
    <ligand>
        <name>a 1,2-diacyl-sn-glycero-3-phospho-(1D-myo-inositol-4,5-bisphosphate)</name>
        <dbReference type="ChEBI" id="CHEBI:58456"/>
    </ligand>
</feature>
<dbReference type="SUPFAM" id="SSF49562">
    <property type="entry name" value="C2 domain (Calcium/lipid-binding domain, CaLB)"/>
    <property type="match status" value="1"/>
</dbReference>
<dbReference type="InterPro" id="IPR008271">
    <property type="entry name" value="Ser/Thr_kinase_AS"/>
</dbReference>
<feature type="binding site" evidence="16">
    <location>
        <position position="260"/>
    </location>
    <ligand>
        <name>a 1,2-diacyl-sn-glycero-3-phospho-(1D-myo-inositol-4,5-bisphosphate)</name>
        <dbReference type="ChEBI" id="CHEBI:58456"/>
    </ligand>
</feature>
<dbReference type="PIRSF" id="PIRSF000550">
    <property type="entry name" value="PKC_alpha"/>
    <property type="match status" value="1"/>
</dbReference>
<evidence type="ECO:0000259" key="22">
    <source>
        <dbReference type="PROSITE" id="PS50011"/>
    </source>
</evidence>
<dbReference type="InterPro" id="IPR017892">
    <property type="entry name" value="Pkinase_C"/>
</dbReference>
<dbReference type="FunFam" id="3.30.200.20:FF:000080">
    <property type="entry name" value="Protein kinase C"/>
    <property type="match status" value="1"/>
</dbReference>
<dbReference type="AlphaFoldDB" id="A0A177B449"/>
<dbReference type="EMBL" id="LWCA01000454">
    <property type="protein sequence ID" value="OAF68393.1"/>
    <property type="molecule type" value="Genomic_DNA"/>
</dbReference>
<keyword evidence="13 17" id="KW-0067">ATP-binding</keyword>
<evidence type="ECO:0000256" key="19">
    <source>
        <dbReference type="PROSITE-ProRule" id="PRU10141"/>
    </source>
</evidence>
<feature type="binding site" evidence="18">
    <location>
        <position position="207"/>
    </location>
    <ligand>
        <name>Ca(2+)</name>
        <dbReference type="ChEBI" id="CHEBI:29108"/>
        <label>1</label>
    </ligand>
</feature>
<dbReference type="PROSITE" id="PS00107">
    <property type="entry name" value="PROTEIN_KINASE_ATP"/>
    <property type="match status" value="1"/>
</dbReference>
<keyword evidence="9" id="KW-0863">Zinc-finger</keyword>
<dbReference type="Pfam" id="PF00433">
    <property type="entry name" value="Pkinase_C"/>
    <property type="match status" value="1"/>
</dbReference>
<evidence type="ECO:0000256" key="3">
    <source>
        <dbReference type="ARBA" id="ARBA00022527"/>
    </source>
</evidence>
<feature type="binding site" evidence="18">
    <location>
        <position position="262"/>
    </location>
    <ligand>
        <name>Ca(2+)</name>
        <dbReference type="ChEBI" id="CHEBI:29108"/>
        <label>1</label>
    </ligand>
</feature>
<feature type="binding site" evidence="17">
    <location>
        <begin position="356"/>
        <end position="364"/>
    </location>
    <ligand>
        <name>ATP</name>
        <dbReference type="ChEBI" id="CHEBI:30616"/>
    </ligand>
</feature>
<dbReference type="Gene3D" id="1.10.510.10">
    <property type="entry name" value="Transferase(Phosphotransferase) domain 1"/>
    <property type="match status" value="1"/>
</dbReference>
<evidence type="ECO:0000256" key="10">
    <source>
        <dbReference type="ARBA" id="ARBA00022777"/>
    </source>
</evidence>
<comment type="cofactor">
    <cofactor evidence="18">
        <name>Ca(2+)</name>
        <dbReference type="ChEBI" id="CHEBI:29108"/>
    </cofactor>
    <text evidence="18">Binds 3 Ca(2+) ions per subunit. The ions are bound to the C2 domain.</text>
</comment>
<dbReference type="InterPro" id="IPR046349">
    <property type="entry name" value="C1-like_sf"/>
</dbReference>
<dbReference type="PRINTS" id="PR00360">
    <property type="entry name" value="C2DOMAIN"/>
</dbReference>
<dbReference type="PROSITE" id="PS50011">
    <property type="entry name" value="PROTEIN_KINASE_DOM"/>
    <property type="match status" value="1"/>
</dbReference>
<dbReference type="PANTHER" id="PTHR24351">
    <property type="entry name" value="RIBOSOMAL PROTEIN S6 KINASE"/>
    <property type="match status" value="1"/>
</dbReference>
<feature type="region of interest" description="Disordered" evidence="20">
    <location>
        <begin position="1"/>
        <end position="29"/>
    </location>
</feature>
<evidence type="ECO:0000256" key="8">
    <source>
        <dbReference type="ARBA" id="ARBA00022741"/>
    </source>
</evidence>
<keyword evidence="4" id="KW-0597">Phosphoprotein</keyword>
<evidence type="ECO:0000256" key="16">
    <source>
        <dbReference type="PIRSR" id="PIRSR000550-2"/>
    </source>
</evidence>
<evidence type="ECO:0000259" key="24">
    <source>
        <dbReference type="PROSITE" id="PS51285"/>
    </source>
</evidence>
<dbReference type="SUPFAM" id="SSF56112">
    <property type="entry name" value="Protein kinase-like (PK-like)"/>
    <property type="match status" value="1"/>
</dbReference>
<evidence type="ECO:0000256" key="1">
    <source>
        <dbReference type="ARBA" id="ARBA00005490"/>
    </source>
</evidence>
<evidence type="ECO:0000256" key="12">
    <source>
        <dbReference type="ARBA" id="ARBA00022837"/>
    </source>
</evidence>
<dbReference type="InterPro" id="IPR017441">
    <property type="entry name" value="Protein_kinase_ATP_BS"/>
</dbReference>